<feature type="transmembrane region" description="Helical" evidence="1">
    <location>
        <begin position="6"/>
        <end position="26"/>
    </location>
</feature>
<organism evidence="2 3">
    <name type="scientific">Candidatus Kurthia intestinigallinarum</name>
    <dbReference type="NCBI Taxonomy" id="1562256"/>
    <lineage>
        <taxon>Bacteria</taxon>
        <taxon>Bacillati</taxon>
        <taxon>Bacillota</taxon>
        <taxon>Bacilli</taxon>
        <taxon>Bacillales</taxon>
        <taxon>Caryophanaceae</taxon>
        <taxon>Kurthia</taxon>
    </lineage>
</organism>
<keyword evidence="1" id="KW-0812">Transmembrane</keyword>
<dbReference type="RefSeq" id="WP_126991319.1">
    <property type="nucleotide sequence ID" value="NZ_JTFC01000036.1"/>
</dbReference>
<dbReference type="EMBL" id="JTFC01000036">
    <property type="protein sequence ID" value="RUS53699.1"/>
    <property type="molecule type" value="Genomic_DNA"/>
</dbReference>
<reference evidence="2 3" key="1">
    <citation type="submission" date="2014-11" db="EMBL/GenBank/DDBJ databases">
        <title>Genome sequence and analysis of novel Kurthia sp.</title>
        <authorList>
            <person name="Lawson J.N."/>
            <person name="Gonzalez J.E."/>
            <person name="Rinauldi L."/>
            <person name="Xuan Z."/>
            <person name="Firman A."/>
            <person name="Shaddox L."/>
            <person name="Trudeau A."/>
            <person name="Shah S."/>
            <person name="Reiman D."/>
        </authorList>
    </citation>
    <scope>NUCLEOTIDE SEQUENCE [LARGE SCALE GENOMIC DNA]</scope>
    <source>
        <strain evidence="2 3">3B1D</strain>
    </source>
</reference>
<sequence length="102" mass="12140">MNKWLKSIVFVGIGGLLFFTVNYLFFHSEGQMRTSITQENIVQKNDTYYLVVDDESYEIDEQFQKRIDTTDTIEYDIDYTYNSLFQRGKIVELHKIGTNYNK</sequence>
<protein>
    <submittedName>
        <fullName evidence="2">Uncharacterized protein</fullName>
    </submittedName>
</protein>
<evidence type="ECO:0000313" key="2">
    <source>
        <dbReference type="EMBL" id="RUS53699.1"/>
    </source>
</evidence>
<evidence type="ECO:0000313" key="3">
    <source>
        <dbReference type="Proteomes" id="UP000288623"/>
    </source>
</evidence>
<keyword evidence="3" id="KW-1185">Reference proteome</keyword>
<dbReference type="Proteomes" id="UP000288623">
    <property type="component" value="Unassembled WGS sequence"/>
</dbReference>
<comment type="caution">
    <text evidence="2">The sequence shown here is derived from an EMBL/GenBank/DDBJ whole genome shotgun (WGS) entry which is preliminary data.</text>
</comment>
<evidence type="ECO:0000256" key="1">
    <source>
        <dbReference type="SAM" id="Phobius"/>
    </source>
</evidence>
<accession>A0A433RR85</accession>
<dbReference type="AlphaFoldDB" id="A0A433RR85"/>
<gene>
    <name evidence="2" type="ORF">QI30_14435</name>
</gene>
<keyword evidence="1" id="KW-1133">Transmembrane helix</keyword>
<name>A0A433RR85_9BACL</name>
<keyword evidence="1" id="KW-0472">Membrane</keyword>
<proteinExistence type="predicted"/>